<reference evidence="7 8" key="1">
    <citation type="submission" date="2015-09" db="EMBL/GenBank/DDBJ databases">
        <title>Draft genome sequence of Kouleothrix aurantiaca JCM 19913.</title>
        <authorList>
            <person name="Hemp J."/>
        </authorList>
    </citation>
    <scope>NUCLEOTIDE SEQUENCE [LARGE SCALE GENOMIC DNA]</scope>
    <source>
        <strain evidence="7 8">COM-B</strain>
    </source>
</reference>
<comment type="cofactor">
    <cofactor evidence="1">
        <name>Zn(2+)</name>
        <dbReference type="ChEBI" id="CHEBI:29105"/>
    </cofactor>
</comment>
<dbReference type="AlphaFoldDB" id="A0A0P9D9B6"/>
<dbReference type="SUPFAM" id="SSF51556">
    <property type="entry name" value="Metallo-dependent hydrolases"/>
    <property type="match status" value="1"/>
</dbReference>
<dbReference type="Gene3D" id="3.20.20.140">
    <property type="entry name" value="Metal-dependent hydrolases"/>
    <property type="match status" value="1"/>
</dbReference>
<dbReference type="EMBL" id="LJCR01002201">
    <property type="protein sequence ID" value="KPV49094.1"/>
    <property type="molecule type" value="Genomic_DNA"/>
</dbReference>
<dbReference type="InterPro" id="IPR032466">
    <property type="entry name" value="Metal_Hydrolase"/>
</dbReference>
<evidence type="ECO:0000256" key="2">
    <source>
        <dbReference type="ARBA" id="ARBA00006676"/>
    </source>
</evidence>
<accession>A0A0P9D9B6</accession>
<evidence type="ECO:0000256" key="4">
    <source>
        <dbReference type="ARBA" id="ARBA00022801"/>
    </source>
</evidence>
<organism evidence="7 8">
    <name type="scientific">Kouleothrix aurantiaca</name>
    <dbReference type="NCBI Taxonomy" id="186479"/>
    <lineage>
        <taxon>Bacteria</taxon>
        <taxon>Bacillati</taxon>
        <taxon>Chloroflexota</taxon>
        <taxon>Chloroflexia</taxon>
        <taxon>Chloroflexales</taxon>
        <taxon>Roseiflexineae</taxon>
        <taxon>Roseiflexaceae</taxon>
        <taxon>Kouleothrix</taxon>
    </lineage>
</organism>
<evidence type="ECO:0000256" key="1">
    <source>
        <dbReference type="ARBA" id="ARBA00001947"/>
    </source>
</evidence>
<dbReference type="GO" id="GO:0019239">
    <property type="term" value="F:deaminase activity"/>
    <property type="evidence" value="ECO:0007669"/>
    <property type="project" value="InterPro"/>
</dbReference>
<keyword evidence="4" id="KW-0378">Hydrolase</keyword>
<protein>
    <submittedName>
        <fullName evidence="7">Adenosine deaminase</fullName>
    </submittedName>
</protein>
<dbReference type="GO" id="GO:0046872">
    <property type="term" value="F:metal ion binding"/>
    <property type="evidence" value="ECO:0007669"/>
    <property type="project" value="UniProtKB-KW"/>
</dbReference>
<evidence type="ECO:0000256" key="3">
    <source>
        <dbReference type="ARBA" id="ARBA00022723"/>
    </source>
</evidence>
<gene>
    <name evidence="7" type="ORF">SE17_34550</name>
</gene>
<feature type="domain" description="Adenosine deaminase" evidence="6">
    <location>
        <begin position="2"/>
        <end position="184"/>
    </location>
</feature>
<evidence type="ECO:0000259" key="6">
    <source>
        <dbReference type="Pfam" id="PF00962"/>
    </source>
</evidence>
<dbReference type="InterPro" id="IPR001365">
    <property type="entry name" value="A_deaminase_dom"/>
</dbReference>
<comment type="caution">
    <text evidence="7">The sequence shown here is derived from an EMBL/GenBank/DDBJ whole genome shotgun (WGS) entry which is preliminary data.</text>
</comment>
<dbReference type="InterPro" id="IPR006330">
    <property type="entry name" value="Ado/ade_deaminase"/>
</dbReference>
<name>A0A0P9D9B6_9CHLR</name>
<sequence length="184" mass="20857">MPKVELHLHLEGAMQPATLLRIAERNQVELPARDVAGVTQLFSYRHFHEFLTVFMVLARSLKRGEDFELLAYELGHHLADQNVRYAEVMVSAFQYYNRGIDLGEVVQGAMAGFNQAERERGTRVRLAFDYGRQFGVETAWKVLDLAVANMRYGLVAWSIGGDEVNYPPELFAEVFAAARRAGLH</sequence>
<dbReference type="PANTHER" id="PTHR43114:SF6">
    <property type="entry name" value="ADENINE DEAMINASE"/>
    <property type="match status" value="1"/>
</dbReference>
<proteinExistence type="inferred from homology"/>
<keyword evidence="3" id="KW-0479">Metal-binding</keyword>
<dbReference type="GO" id="GO:0016814">
    <property type="term" value="F:hydrolase activity, acting on carbon-nitrogen (but not peptide) bonds, in cyclic amidines"/>
    <property type="evidence" value="ECO:0007669"/>
    <property type="project" value="UniProtKB-ARBA"/>
</dbReference>
<keyword evidence="5" id="KW-0862">Zinc</keyword>
<evidence type="ECO:0000256" key="5">
    <source>
        <dbReference type="ARBA" id="ARBA00022833"/>
    </source>
</evidence>
<dbReference type="Pfam" id="PF00962">
    <property type="entry name" value="A_deaminase"/>
    <property type="match status" value="1"/>
</dbReference>
<evidence type="ECO:0000313" key="8">
    <source>
        <dbReference type="Proteomes" id="UP000050509"/>
    </source>
</evidence>
<comment type="similarity">
    <text evidence="2">Belongs to the metallo-dependent hydrolases superfamily. Adenosine and AMP deaminases family.</text>
</comment>
<dbReference type="PATRIC" id="fig|186479.3.peg.4241"/>
<dbReference type="PANTHER" id="PTHR43114">
    <property type="entry name" value="ADENINE DEAMINASE"/>
    <property type="match status" value="1"/>
</dbReference>
<keyword evidence="8" id="KW-1185">Reference proteome</keyword>
<evidence type="ECO:0000313" key="7">
    <source>
        <dbReference type="EMBL" id="KPV49094.1"/>
    </source>
</evidence>
<dbReference type="Proteomes" id="UP000050509">
    <property type="component" value="Unassembled WGS sequence"/>
</dbReference>
<feature type="non-terminal residue" evidence="7">
    <location>
        <position position="184"/>
    </location>
</feature>